<dbReference type="Proteomes" id="UP000077521">
    <property type="component" value="Unassembled WGS sequence"/>
</dbReference>
<reference evidence="2" key="1">
    <citation type="submission" date="2016-04" db="EMBL/GenBank/DDBJ databases">
        <authorList>
            <person name="Nguyen H.D."/>
            <person name="Samba Siva P."/>
            <person name="Cullis J."/>
            <person name="Levesque C.A."/>
            <person name="Hambleton S."/>
        </authorList>
    </citation>
    <scope>NUCLEOTIDE SEQUENCE</scope>
    <source>
        <strain evidence="2">DAOMC 236416</strain>
    </source>
</reference>
<sequence>MTTYTLTLRPHPDTLYLFNPKTFTFKAGDYHIIHLGGDDFGRCPSTTSNEQFPAPLPAFLSELTFFKSDFWFRDVAPKADEHGSMLNNNPIRQLRDEDSAVVFGDGDKLELGRFATPVGSRSSQDFLSRIVCTVELTQHSAGHAVFASSISPSDRALEASRNNVMDEVHPTAEPVRDDVGATTRRDPTSVSTSVLSSESRGSSSTPTTSDRPTSSSMLSANSTPSVPSSTCWRGVQALVHELRTSTAVEKTVTRQTPSPSIPVSVPAFVYSRFVDTSNASQHKHHAQTTSMPQEDKVTDDKLRPGSVVAKPPSPTPTLAVRSSSSASTASAALAIRRARAAWIVARAEVLASSSPIPVIRSPTLLPARTASIDLALDRFRSAWLSIRSQMPPIVSGLTSLETPQTCFALASAPAADVYANHLQDPLPRDVHQAANSIPQSSFPKPVLDTTSYTRASPSSPSSLSSYATPSPPPVSSMTPAAVSDSSITSIWPALFVQFTALFCILALR</sequence>
<proteinExistence type="predicted"/>
<keyword evidence="3" id="KW-1185">Reference proteome</keyword>
<feature type="compositionally biased region" description="Polar residues" evidence="1">
    <location>
        <begin position="217"/>
        <end position="230"/>
    </location>
</feature>
<feature type="region of interest" description="Disordered" evidence="1">
    <location>
        <begin position="162"/>
        <end position="230"/>
    </location>
</feature>
<feature type="compositionally biased region" description="Low complexity" evidence="1">
    <location>
        <begin position="188"/>
        <end position="216"/>
    </location>
</feature>
<evidence type="ECO:0000313" key="2">
    <source>
        <dbReference type="EMBL" id="KAE8237399.1"/>
    </source>
</evidence>
<dbReference type="AlphaFoldDB" id="A0A177T059"/>
<accession>A0A177T059</accession>
<feature type="region of interest" description="Disordered" evidence="1">
    <location>
        <begin position="278"/>
        <end position="322"/>
    </location>
</feature>
<comment type="caution">
    <text evidence="2">The sequence shown here is derived from an EMBL/GenBank/DDBJ whole genome shotgun (WGS) entry which is preliminary data.</text>
</comment>
<feature type="compositionally biased region" description="Low complexity" evidence="1">
    <location>
        <begin position="449"/>
        <end position="468"/>
    </location>
</feature>
<evidence type="ECO:0000313" key="3">
    <source>
        <dbReference type="Proteomes" id="UP000077521"/>
    </source>
</evidence>
<gene>
    <name evidence="2" type="ORF">A4X13_0g8804</name>
</gene>
<protein>
    <submittedName>
        <fullName evidence="2">Uncharacterized protein</fullName>
    </submittedName>
</protein>
<organism evidence="2 3">
    <name type="scientific">Tilletia indica</name>
    <dbReference type="NCBI Taxonomy" id="43049"/>
    <lineage>
        <taxon>Eukaryota</taxon>
        <taxon>Fungi</taxon>
        <taxon>Dikarya</taxon>
        <taxon>Basidiomycota</taxon>
        <taxon>Ustilaginomycotina</taxon>
        <taxon>Exobasidiomycetes</taxon>
        <taxon>Tilletiales</taxon>
        <taxon>Tilletiaceae</taxon>
        <taxon>Tilletia</taxon>
    </lineage>
</organism>
<evidence type="ECO:0000256" key="1">
    <source>
        <dbReference type="SAM" id="MobiDB-lite"/>
    </source>
</evidence>
<name>A0A177T059_9BASI</name>
<feature type="compositionally biased region" description="Basic and acidic residues" evidence="1">
    <location>
        <begin position="293"/>
        <end position="303"/>
    </location>
</feature>
<feature type="compositionally biased region" description="Basic and acidic residues" evidence="1">
    <location>
        <begin position="164"/>
        <end position="187"/>
    </location>
</feature>
<reference evidence="2" key="2">
    <citation type="journal article" date="2019" name="IMA Fungus">
        <title>Genome sequencing and comparison of five Tilletia species to identify candidate genes for the detection of regulated species infecting wheat.</title>
        <authorList>
            <person name="Nguyen H.D.T."/>
            <person name="Sultana T."/>
            <person name="Kesanakurti P."/>
            <person name="Hambleton S."/>
        </authorList>
    </citation>
    <scope>NUCLEOTIDE SEQUENCE</scope>
    <source>
        <strain evidence="2">DAOMC 236416</strain>
    </source>
</reference>
<feature type="region of interest" description="Disordered" evidence="1">
    <location>
        <begin position="436"/>
        <end position="479"/>
    </location>
</feature>
<dbReference type="EMBL" id="LWDF02001805">
    <property type="protein sequence ID" value="KAE8237399.1"/>
    <property type="molecule type" value="Genomic_DNA"/>
</dbReference>